<proteinExistence type="predicted"/>
<dbReference type="RefSeq" id="WP_081162941.1">
    <property type="nucleotide sequence ID" value="NZ_LWBP01000056.1"/>
</dbReference>
<dbReference type="OrthoDB" id="9800869at2"/>
<keyword evidence="1" id="KW-0732">Signal</keyword>
<organism evidence="2 3">
    <name type="scientific">Niastella populi</name>
    <dbReference type="NCBI Taxonomy" id="550983"/>
    <lineage>
        <taxon>Bacteria</taxon>
        <taxon>Pseudomonadati</taxon>
        <taxon>Bacteroidota</taxon>
        <taxon>Chitinophagia</taxon>
        <taxon>Chitinophagales</taxon>
        <taxon>Chitinophagaceae</taxon>
        <taxon>Niastella</taxon>
    </lineage>
</organism>
<feature type="chain" id="PRO_5010723393" evidence="1">
    <location>
        <begin position="21"/>
        <end position="366"/>
    </location>
</feature>
<dbReference type="STRING" id="550983.A4R26_14035"/>
<comment type="caution">
    <text evidence="2">The sequence shown here is derived from an EMBL/GenBank/DDBJ whole genome shotgun (WGS) entry which is preliminary data.</text>
</comment>
<dbReference type="InterPro" id="IPR036737">
    <property type="entry name" value="OmpA-like_sf"/>
</dbReference>
<dbReference type="EMBL" id="LWBP01000056">
    <property type="protein sequence ID" value="OQP66205.1"/>
    <property type="molecule type" value="Genomic_DNA"/>
</dbReference>
<gene>
    <name evidence="2" type="ORF">A4R26_14035</name>
</gene>
<evidence type="ECO:0000313" key="2">
    <source>
        <dbReference type="EMBL" id="OQP66205.1"/>
    </source>
</evidence>
<name>A0A1V9G6D7_9BACT</name>
<dbReference type="Proteomes" id="UP000192276">
    <property type="component" value="Unassembled WGS sequence"/>
</dbReference>
<dbReference type="Gene3D" id="3.30.1330.60">
    <property type="entry name" value="OmpA-like domain"/>
    <property type="match status" value="1"/>
</dbReference>
<evidence type="ECO:0000256" key="1">
    <source>
        <dbReference type="SAM" id="SignalP"/>
    </source>
</evidence>
<accession>A0A1V9G6D7</accession>
<evidence type="ECO:0000313" key="3">
    <source>
        <dbReference type="Proteomes" id="UP000192276"/>
    </source>
</evidence>
<dbReference type="AlphaFoldDB" id="A0A1V9G6D7"/>
<feature type="signal peptide" evidence="1">
    <location>
        <begin position="1"/>
        <end position="20"/>
    </location>
</feature>
<keyword evidence="3" id="KW-1185">Reference proteome</keyword>
<reference evidence="3" key="1">
    <citation type="submission" date="2016-04" db="EMBL/GenBank/DDBJ databases">
        <authorList>
            <person name="Chen L."/>
            <person name="Zhuang W."/>
            <person name="Wang G."/>
        </authorList>
    </citation>
    <scope>NUCLEOTIDE SEQUENCE [LARGE SCALE GENOMIC DNA]</scope>
    <source>
        <strain evidence="3">208</strain>
    </source>
</reference>
<sequence length="366" mass="40081">MKKVITSVLIFLGTVGSLFAQSSDFMPGGNVIFEDNFLRDPVGDFPARWSTNSEGAVVELDGFPGKWLKINGNVAVNPELKKKLPEDCTIEFDLVVKQGSCRVHFGVTPISDVAAGNVRYKNIGVTLQNLTGYPDVVVNKDVMDVSSKRDFSMDGYIDRILHVGIAINKTRFRVYLDETKVIDMPKLLIPEYRNNFYIAGGTSIPAPPEGVYISNVRIAAGEADARRLLIKQLLTEGAAVTTDINFNPQTNALTQESLPMLDNLGQAMVADPNLNVQINGMEQQPGGYMPTEGTGDVTNSSSGAINEEKVKLKVEKMKTYLVNKFHVNIDRIVTGVSTKIKTKSSALQNSKTGQKIKGFVTEFVKL</sequence>
<protein>
    <submittedName>
        <fullName evidence="2">Uncharacterized protein</fullName>
    </submittedName>
</protein>